<dbReference type="PANTHER" id="PTHR42894">
    <property type="entry name" value="N-(5'-PHOSPHORIBOSYL)ANTHRANILATE ISOMERASE"/>
    <property type="match status" value="1"/>
</dbReference>
<dbReference type="Pfam" id="PF00697">
    <property type="entry name" value="PRAI"/>
    <property type="match status" value="1"/>
</dbReference>
<comment type="similarity">
    <text evidence="9">Belongs to the TrpF family.</text>
</comment>
<dbReference type="InterPro" id="IPR013785">
    <property type="entry name" value="Aldolase_TIM"/>
</dbReference>
<protein>
    <recommendedName>
        <fullName evidence="4 9">N-(5'-phosphoribosyl)anthranilate isomerase</fullName>
        <shortName evidence="9">PRAI</shortName>
        <ecNumber evidence="3 9">5.3.1.24</ecNumber>
    </recommendedName>
</protein>
<evidence type="ECO:0000313" key="12">
    <source>
        <dbReference type="Proteomes" id="UP001528040"/>
    </source>
</evidence>
<evidence type="ECO:0000256" key="4">
    <source>
        <dbReference type="ARBA" id="ARBA00022272"/>
    </source>
</evidence>
<dbReference type="Gene3D" id="3.20.20.70">
    <property type="entry name" value="Aldolase class I"/>
    <property type="match status" value="1"/>
</dbReference>
<evidence type="ECO:0000256" key="1">
    <source>
        <dbReference type="ARBA" id="ARBA00001164"/>
    </source>
</evidence>
<dbReference type="SUPFAM" id="SSF51366">
    <property type="entry name" value="Ribulose-phoshate binding barrel"/>
    <property type="match status" value="1"/>
</dbReference>
<dbReference type="NCBIfam" id="NF002295">
    <property type="entry name" value="PRK01222.1-1"/>
    <property type="match status" value="1"/>
</dbReference>
<sequence>MSTFVLPGGKRDAAVKICGLKTPETLQAACDAGARYIGFNFFAKSPRSVTVDQAAALMLEMPIGVAKVALVVNMSDDEIAHIVGTTTTEILQLHGSETPERVADVKARFGLPVMKAIGIAGPEDVTEIDRYAPVADQLLIDAKAPKGADLPGGNGISFDWRLVQRKYWPCPWMLAGGLNPDNVAEAMRLTGAKQVDVASGVESAPGVKDPDLMRAFVKNATGNFA</sequence>
<evidence type="ECO:0000256" key="3">
    <source>
        <dbReference type="ARBA" id="ARBA00012572"/>
    </source>
</evidence>
<evidence type="ECO:0000256" key="8">
    <source>
        <dbReference type="ARBA" id="ARBA00023235"/>
    </source>
</evidence>
<dbReference type="CDD" id="cd00405">
    <property type="entry name" value="PRAI"/>
    <property type="match status" value="1"/>
</dbReference>
<keyword evidence="5 9" id="KW-0028">Amino-acid biosynthesis</keyword>
<reference evidence="11 12" key="1">
    <citation type="submission" date="2023-01" db="EMBL/GenBank/DDBJ databases">
        <authorList>
            <person name="Yoon J.-W."/>
        </authorList>
    </citation>
    <scope>NUCLEOTIDE SEQUENCE [LARGE SCALE GENOMIC DNA]</scope>
    <source>
        <strain evidence="11 12">KMU-50</strain>
    </source>
</reference>
<dbReference type="InterPro" id="IPR001240">
    <property type="entry name" value="PRAI_dom"/>
</dbReference>
<dbReference type="HAMAP" id="MF_00135">
    <property type="entry name" value="PRAI"/>
    <property type="match status" value="1"/>
</dbReference>
<dbReference type="InterPro" id="IPR044643">
    <property type="entry name" value="TrpF_fam"/>
</dbReference>
<evidence type="ECO:0000259" key="10">
    <source>
        <dbReference type="Pfam" id="PF00697"/>
    </source>
</evidence>
<comment type="pathway">
    <text evidence="2 9">Amino-acid biosynthesis; L-tryptophan biosynthesis; L-tryptophan from chorismate: step 3/5.</text>
</comment>
<dbReference type="EMBL" id="JAQIIO010000011">
    <property type="protein sequence ID" value="MDA5095526.1"/>
    <property type="molecule type" value="Genomic_DNA"/>
</dbReference>
<dbReference type="Proteomes" id="UP001528040">
    <property type="component" value="Unassembled WGS sequence"/>
</dbReference>
<gene>
    <name evidence="9" type="primary">trpF</name>
    <name evidence="11" type="ORF">O2N63_15660</name>
</gene>
<dbReference type="GO" id="GO:0004640">
    <property type="term" value="F:phosphoribosylanthranilate isomerase activity"/>
    <property type="evidence" value="ECO:0007669"/>
    <property type="project" value="UniProtKB-EC"/>
</dbReference>
<name>A0ABT4W4Y3_9RHOB</name>
<keyword evidence="6 9" id="KW-0822">Tryptophan biosynthesis</keyword>
<dbReference type="PANTHER" id="PTHR42894:SF1">
    <property type="entry name" value="N-(5'-PHOSPHORIBOSYL)ANTHRANILATE ISOMERASE"/>
    <property type="match status" value="1"/>
</dbReference>
<accession>A0ABT4W4Y3</accession>
<dbReference type="RefSeq" id="WP_271055234.1">
    <property type="nucleotide sequence ID" value="NZ_JAQIIO010000011.1"/>
</dbReference>
<feature type="domain" description="N-(5'phosphoribosyl) anthranilate isomerase (PRAI)" evidence="10">
    <location>
        <begin position="15"/>
        <end position="219"/>
    </location>
</feature>
<proteinExistence type="inferred from homology"/>
<comment type="caution">
    <text evidence="11">The sequence shown here is derived from an EMBL/GenBank/DDBJ whole genome shotgun (WGS) entry which is preliminary data.</text>
</comment>
<evidence type="ECO:0000256" key="5">
    <source>
        <dbReference type="ARBA" id="ARBA00022605"/>
    </source>
</evidence>
<organism evidence="11 12">
    <name type="scientific">Aliiroseovarius salicola</name>
    <dbReference type="NCBI Taxonomy" id="3009082"/>
    <lineage>
        <taxon>Bacteria</taxon>
        <taxon>Pseudomonadati</taxon>
        <taxon>Pseudomonadota</taxon>
        <taxon>Alphaproteobacteria</taxon>
        <taxon>Rhodobacterales</taxon>
        <taxon>Paracoccaceae</taxon>
        <taxon>Aliiroseovarius</taxon>
    </lineage>
</organism>
<dbReference type="InterPro" id="IPR011060">
    <property type="entry name" value="RibuloseP-bd_barrel"/>
</dbReference>
<keyword evidence="8 9" id="KW-0413">Isomerase</keyword>
<evidence type="ECO:0000256" key="2">
    <source>
        <dbReference type="ARBA" id="ARBA00004664"/>
    </source>
</evidence>
<evidence type="ECO:0000256" key="9">
    <source>
        <dbReference type="HAMAP-Rule" id="MF_00135"/>
    </source>
</evidence>
<comment type="catalytic activity">
    <reaction evidence="1 9">
        <text>N-(5-phospho-beta-D-ribosyl)anthranilate = 1-(2-carboxyphenylamino)-1-deoxy-D-ribulose 5-phosphate</text>
        <dbReference type="Rhea" id="RHEA:21540"/>
        <dbReference type="ChEBI" id="CHEBI:18277"/>
        <dbReference type="ChEBI" id="CHEBI:58613"/>
        <dbReference type="EC" id="5.3.1.24"/>
    </reaction>
</comment>
<evidence type="ECO:0000256" key="7">
    <source>
        <dbReference type="ARBA" id="ARBA00023141"/>
    </source>
</evidence>
<evidence type="ECO:0000256" key="6">
    <source>
        <dbReference type="ARBA" id="ARBA00022822"/>
    </source>
</evidence>
<keyword evidence="12" id="KW-1185">Reference proteome</keyword>
<dbReference type="EC" id="5.3.1.24" evidence="3 9"/>
<evidence type="ECO:0000313" key="11">
    <source>
        <dbReference type="EMBL" id="MDA5095526.1"/>
    </source>
</evidence>
<keyword evidence="7 9" id="KW-0057">Aromatic amino acid biosynthesis</keyword>